<name>A0A2X4ZRP2_LEDLE</name>
<feature type="coiled-coil region" evidence="1">
    <location>
        <begin position="144"/>
        <end position="171"/>
    </location>
</feature>
<proteinExistence type="predicted"/>
<evidence type="ECO:0000313" key="5">
    <source>
        <dbReference type="Proteomes" id="UP000249134"/>
    </source>
</evidence>
<keyword evidence="2" id="KW-0472">Membrane</keyword>
<keyword evidence="1" id="KW-0175">Coiled coil</keyword>
<dbReference type="NCBIfam" id="TIGR02870">
    <property type="entry name" value="spore_II_D"/>
    <property type="match status" value="1"/>
</dbReference>
<evidence type="ECO:0000259" key="3">
    <source>
        <dbReference type="Pfam" id="PF08486"/>
    </source>
</evidence>
<feature type="transmembrane region" description="Helical" evidence="2">
    <location>
        <begin position="7"/>
        <end position="29"/>
    </location>
</feature>
<sequence length="342" mass="38289">MKQIKPVIIIVALLITLTFTLPSLLVLPFSGEKPVGKLNEVQAPAPQQSTSTKESTTEVAVLRSATNNIEKLPIEEYVIGVVASEMPVEFEPEALKAQALTARTYITSHLINPNNGNLPEGVDVSDTVNHQVFKNQAELKKSWGKNYEKNYKKIERAVKETQNKILTYKEKPITASFFSASNGYTENAEDYWENQVPYLKSVKSPWDSKESPEFESQMTLSTKEFEQKLGVKIGKGTDVGTILARTPGKKVAEIEINGKKFTGREIREKLELRSTDFSWIHKGDSIIITTKGYGHGIGMSQYGANGMAKEGKDYQEIVNHYYKDVKISDIEPFFDQKLASTQ</sequence>
<protein>
    <submittedName>
        <fullName evidence="4">Stage II sporulation protein D</fullName>
    </submittedName>
</protein>
<dbReference type="InterPro" id="IPR014225">
    <property type="entry name" value="Spore_II_D_firmicutes"/>
</dbReference>
<gene>
    <name evidence="4" type="primary">spoIID</name>
    <name evidence="4" type="ORF">NCTC4824_03864</name>
</gene>
<organism evidence="4 5">
    <name type="scientific">Lederbergia lenta</name>
    <name type="common">Bacillus lentus</name>
    <dbReference type="NCBI Taxonomy" id="1467"/>
    <lineage>
        <taxon>Bacteria</taxon>
        <taxon>Bacillati</taxon>
        <taxon>Bacillota</taxon>
        <taxon>Bacilli</taxon>
        <taxon>Bacillales</taxon>
        <taxon>Bacillaceae</taxon>
        <taxon>Lederbergia</taxon>
    </lineage>
</organism>
<dbReference type="InterPro" id="IPR013486">
    <property type="entry name" value="SpoIID/LytB"/>
</dbReference>
<dbReference type="GO" id="GO:0030435">
    <property type="term" value="P:sporulation resulting in formation of a cellular spore"/>
    <property type="evidence" value="ECO:0007669"/>
    <property type="project" value="InterPro"/>
</dbReference>
<keyword evidence="2" id="KW-0812">Transmembrane</keyword>
<dbReference type="PANTHER" id="PTHR30032">
    <property type="entry name" value="N-ACETYLMURAMOYL-L-ALANINE AMIDASE-RELATED"/>
    <property type="match status" value="1"/>
</dbReference>
<feature type="domain" description="Sporulation stage II protein D amidase enhancer LytB N-terminal" evidence="3">
    <location>
        <begin position="65"/>
        <end position="168"/>
    </location>
</feature>
<dbReference type="GO" id="GO:0030288">
    <property type="term" value="C:outer membrane-bounded periplasmic space"/>
    <property type="evidence" value="ECO:0007669"/>
    <property type="project" value="TreeGrafter"/>
</dbReference>
<dbReference type="STRING" id="1348624.GCA_001591545_03070"/>
<keyword evidence="2" id="KW-1133">Transmembrane helix</keyword>
<evidence type="ECO:0000256" key="2">
    <source>
        <dbReference type="SAM" id="Phobius"/>
    </source>
</evidence>
<dbReference type="KEGG" id="blen:NCTC4824_03864"/>
<keyword evidence="5" id="KW-1185">Reference proteome</keyword>
<dbReference type="AlphaFoldDB" id="A0A2X4ZRP2"/>
<accession>A0A2X4ZRP2</accession>
<dbReference type="EMBL" id="LS483476">
    <property type="protein sequence ID" value="SQI63034.1"/>
    <property type="molecule type" value="Genomic_DNA"/>
</dbReference>
<dbReference type="InterPro" id="IPR051922">
    <property type="entry name" value="Bact_Sporulation_Assoc"/>
</dbReference>
<dbReference type="Pfam" id="PF08486">
    <property type="entry name" value="SpoIID"/>
    <property type="match status" value="1"/>
</dbReference>
<dbReference type="Proteomes" id="UP000249134">
    <property type="component" value="Chromosome 1"/>
</dbReference>
<evidence type="ECO:0000256" key="1">
    <source>
        <dbReference type="SAM" id="Coils"/>
    </source>
</evidence>
<evidence type="ECO:0000313" key="4">
    <source>
        <dbReference type="EMBL" id="SQI63034.1"/>
    </source>
</evidence>
<dbReference type="NCBIfam" id="TIGR02669">
    <property type="entry name" value="SpoIID_LytB"/>
    <property type="match status" value="1"/>
</dbReference>
<dbReference type="PANTHER" id="PTHR30032:SF4">
    <property type="entry name" value="AMIDASE ENHANCER"/>
    <property type="match status" value="1"/>
</dbReference>
<dbReference type="InterPro" id="IPR013693">
    <property type="entry name" value="SpoIID/LytB_N"/>
</dbReference>
<dbReference type="RefSeq" id="WP_066144033.1">
    <property type="nucleotide sequence ID" value="NZ_CBCSGM010000004.1"/>
</dbReference>
<reference evidence="4 5" key="1">
    <citation type="submission" date="2018-06" db="EMBL/GenBank/DDBJ databases">
        <authorList>
            <consortium name="Pathogen Informatics"/>
            <person name="Doyle S."/>
        </authorList>
    </citation>
    <scope>NUCLEOTIDE SEQUENCE [LARGE SCALE GENOMIC DNA]</scope>
    <source>
        <strain evidence="4 5">NCTC4824</strain>
    </source>
</reference>